<reference evidence="2 3" key="1">
    <citation type="journal article" date="2014" name="Genome Announc.">
        <title>Complete genome sequence of Magnetospirillum gryphiswaldense MSR-1.</title>
        <authorList>
            <person name="Wang X."/>
            <person name="Wang Q."/>
            <person name="Zhang W."/>
            <person name="Wang Y."/>
            <person name="Li L."/>
            <person name="Wen T."/>
            <person name="Zhang T."/>
            <person name="Zhang Y."/>
            <person name="Xu J."/>
            <person name="Hu J."/>
            <person name="Li S."/>
            <person name="Liu L."/>
            <person name="Liu J."/>
            <person name="Jiang W."/>
            <person name="Tian J."/>
            <person name="Li Y."/>
            <person name="Schuler D."/>
            <person name="Wang L."/>
            <person name="Li J."/>
        </authorList>
    </citation>
    <scope>NUCLEOTIDE SEQUENCE [LARGE SCALE GENOMIC DNA]</scope>
    <source>
        <strain evidence="3">DSM 6361 / JCM 21280 / NBRC 15271 / MSR-1</strain>
    </source>
</reference>
<dbReference type="GO" id="GO:0003676">
    <property type="term" value="F:nucleic acid binding"/>
    <property type="evidence" value="ECO:0007669"/>
    <property type="project" value="InterPro"/>
</dbReference>
<keyword evidence="3" id="KW-1185">Reference proteome</keyword>
<dbReference type="KEGG" id="mgy:MGMSRv2__3068"/>
<feature type="domain" description="PD(D/E)XK endonuclease" evidence="1">
    <location>
        <begin position="37"/>
        <end position="151"/>
    </location>
</feature>
<dbReference type="EMBL" id="HG794546">
    <property type="protein sequence ID" value="CDL00283.1"/>
    <property type="molecule type" value="Genomic_DNA"/>
</dbReference>
<protein>
    <recommendedName>
        <fullName evidence="1">PD(D/E)XK endonuclease domain-containing protein</fullName>
    </recommendedName>
</protein>
<dbReference type="InterPro" id="IPR011856">
    <property type="entry name" value="tRNA_endonuc-like_dom_sf"/>
</dbReference>
<dbReference type="HOGENOM" id="CLU_123217_0_0_5"/>
<evidence type="ECO:0000313" key="3">
    <source>
        <dbReference type="Proteomes" id="UP000018922"/>
    </source>
</evidence>
<dbReference type="Pfam" id="PF11645">
    <property type="entry name" value="PDDEXK_5"/>
    <property type="match status" value="1"/>
</dbReference>
<accession>V6F736</accession>
<sequence>MEDASLFDAAGIQLPRRATGHSDGHRPRLNVSRELELGKAAEHLACADLLLGGWTAYTTDQGLPYDVVVDVGNQLVRVQVKSTFCPKNPQPSNRSTPAYFFNIRRAGKGGKRTYGESEFDVYALVALDRRAVAYFAVIDLPTSCVVLRIPGAHYGFSTKQFRTFEGATFEHALDRLQPASTATG</sequence>
<name>V6F736_MAGGM</name>
<dbReference type="Proteomes" id="UP000018922">
    <property type="component" value="Chromosome I"/>
</dbReference>
<dbReference type="InterPro" id="IPR021671">
    <property type="entry name" value="PD(D/E)XK_Endonuc"/>
</dbReference>
<dbReference type="Gene3D" id="3.40.1350.10">
    <property type="match status" value="1"/>
</dbReference>
<dbReference type="STRING" id="1430440.MGMSRv2__3068"/>
<proteinExistence type="predicted"/>
<dbReference type="AlphaFoldDB" id="V6F736"/>
<organism evidence="2 3">
    <name type="scientific">Magnetospirillum gryphiswaldense (strain DSM 6361 / JCM 21280 / NBRC 15271 / MSR-1)</name>
    <dbReference type="NCBI Taxonomy" id="431944"/>
    <lineage>
        <taxon>Bacteria</taxon>
        <taxon>Pseudomonadati</taxon>
        <taxon>Pseudomonadota</taxon>
        <taxon>Alphaproteobacteria</taxon>
        <taxon>Rhodospirillales</taxon>
        <taxon>Rhodospirillaceae</taxon>
        <taxon>Magnetospirillum</taxon>
    </lineage>
</organism>
<evidence type="ECO:0000313" key="2">
    <source>
        <dbReference type="EMBL" id="CDL00283.1"/>
    </source>
</evidence>
<gene>
    <name evidence="2" type="ordered locus">MGMSRv2__3068</name>
</gene>
<evidence type="ECO:0000259" key="1">
    <source>
        <dbReference type="Pfam" id="PF11645"/>
    </source>
</evidence>